<dbReference type="PANTHER" id="PTHR22746:SF10">
    <property type="entry name" value="GUANINE NUCLEOTIDE EXCHANGE FACTOR SUBUNIT RIC1"/>
    <property type="match status" value="1"/>
</dbReference>
<dbReference type="InterPro" id="IPR040096">
    <property type="entry name" value="Ric1"/>
</dbReference>
<dbReference type="Proteomes" id="UP000001396">
    <property type="component" value="Unassembled WGS sequence"/>
</dbReference>
<name>D3BN26_HETP5</name>
<protein>
    <recommendedName>
        <fullName evidence="4">RIC1 C-terminal alpha solenoid region domain-containing protein</fullName>
    </recommendedName>
</protein>
<feature type="compositionally biased region" description="Low complexity" evidence="3">
    <location>
        <begin position="655"/>
        <end position="672"/>
    </location>
</feature>
<dbReference type="FunCoup" id="D3BN26">
    <property type="interactions" value="471"/>
</dbReference>
<feature type="region of interest" description="Disordered" evidence="3">
    <location>
        <begin position="164"/>
        <end position="190"/>
    </location>
</feature>
<evidence type="ECO:0000256" key="2">
    <source>
        <dbReference type="ARBA" id="ARBA00023136"/>
    </source>
</evidence>
<dbReference type="GO" id="GO:0000139">
    <property type="term" value="C:Golgi membrane"/>
    <property type="evidence" value="ECO:0007669"/>
    <property type="project" value="TreeGrafter"/>
</dbReference>
<proteinExistence type="predicted"/>
<dbReference type="STRING" id="670386.D3BN26"/>
<keyword evidence="6" id="KW-1185">Reference proteome</keyword>
<evidence type="ECO:0000313" key="5">
    <source>
        <dbReference type="EMBL" id="EFA77388.1"/>
    </source>
</evidence>
<evidence type="ECO:0000259" key="4">
    <source>
        <dbReference type="Pfam" id="PF07064"/>
    </source>
</evidence>
<dbReference type="Pfam" id="PF07064">
    <property type="entry name" value="RIC1"/>
    <property type="match status" value="1"/>
</dbReference>
<organism evidence="5 6">
    <name type="scientific">Heterostelium pallidum (strain ATCC 26659 / Pp 5 / PN500)</name>
    <name type="common">Cellular slime mold</name>
    <name type="synonym">Polysphondylium pallidum</name>
    <dbReference type="NCBI Taxonomy" id="670386"/>
    <lineage>
        <taxon>Eukaryota</taxon>
        <taxon>Amoebozoa</taxon>
        <taxon>Evosea</taxon>
        <taxon>Eumycetozoa</taxon>
        <taxon>Dictyostelia</taxon>
        <taxon>Acytosteliales</taxon>
        <taxon>Acytosteliaceae</taxon>
        <taxon>Heterostelium</taxon>
    </lineage>
</organism>
<comment type="caution">
    <text evidence="5">The sequence shown here is derived from an EMBL/GenBank/DDBJ whole genome shotgun (WGS) entry which is preliminary data.</text>
</comment>
<gene>
    <name evidence="5" type="ORF">PPL_12603</name>
</gene>
<dbReference type="GO" id="GO:0042147">
    <property type="term" value="P:retrograde transport, endosome to Golgi"/>
    <property type="evidence" value="ECO:0007669"/>
    <property type="project" value="TreeGrafter"/>
</dbReference>
<dbReference type="InParanoid" id="D3BN26"/>
<keyword evidence="2" id="KW-0472">Membrane</keyword>
<dbReference type="GO" id="GO:0005829">
    <property type="term" value="C:cytosol"/>
    <property type="evidence" value="ECO:0007669"/>
    <property type="project" value="TreeGrafter"/>
</dbReference>
<dbReference type="GeneID" id="31368070"/>
<feature type="region of interest" description="Disordered" evidence="3">
    <location>
        <begin position="655"/>
        <end position="679"/>
    </location>
</feature>
<feature type="domain" description="RIC1 C-terminal alpha solenoid region" evidence="4">
    <location>
        <begin position="198"/>
        <end position="296"/>
    </location>
</feature>
<feature type="compositionally biased region" description="Polar residues" evidence="3">
    <location>
        <begin position="165"/>
        <end position="175"/>
    </location>
</feature>
<accession>D3BN26</accession>
<evidence type="ECO:0000256" key="1">
    <source>
        <dbReference type="ARBA" id="ARBA00004370"/>
    </source>
</evidence>
<reference evidence="5 6" key="1">
    <citation type="journal article" date="2011" name="Genome Res.">
        <title>Phylogeny-wide analysis of social amoeba genomes highlights ancient origins for complex intercellular communication.</title>
        <authorList>
            <person name="Heidel A.J."/>
            <person name="Lawal H.M."/>
            <person name="Felder M."/>
            <person name="Schilde C."/>
            <person name="Helps N.R."/>
            <person name="Tunggal B."/>
            <person name="Rivero F."/>
            <person name="John U."/>
            <person name="Schleicher M."/>
            <person name="Eichinger L."/>
            <person name="Platzer M."/>
            <person name="Noegel A.A."/>
            <person name="Schaap P."/>
            <person name="Gloeckner G."/>
        </authorList>
    </citation>
    <scope>NUCLEOTIDE SEQUENCE [LARGE SCALE GENOMIC DNA]</scope>
    <source>
        <strain evidence="6">ATCC 26659 / Pp 5 / PN500</strain>
    </source>
</reference>
<feature type="region of interest" description="Disordered" evidence="3">
    <location>
        <begin position="418"/>
        <end position="469"/>
    </location>
</feature>
<evidence type="ECO:0000313" key="6">
    <source>
        <dbReference type="Proteomes" id="UP000001396"/>
    </source>
</evidence>
<dbReference type="PANTHER" id="PTHR22746">
    <property type="entry name" value="RAB6A-GEF COMPLEX PARTNER PROTEIN 1"/>
    <property type="match status" value="1"/>
</dbReference>
<comment type="subcellular location">
    <subcellularLocation>
        <location evidence="1">Membrane</location>
    </subcellularLocation>
</comment>
<dbReference type="GO" id="GO:0034066">
    <property type="term" value="C:Ric1-Rgp1 guanyl-nucleotide exchange factor complex"/>
    <property type="evidence" value="ECO:0007669"/>
    <property type="project" value="InterPro"/>
</dbReference>
<sequence>MYFAFGWPKVFSSGINETFIDVSHNADGSLIALLSISSISIWSGDQHRIHLGYVIRSEDSINKFGRNQSISWCPDSSAIAVVHLDNSSLLHQSLIPSSQTPALIDCNDAHLALLTSESFFYLYRVVERQDRPGIDLYTLHVLSMAIPSTPLSLSLLPPIQVPPSGNSNVNSPTMNQQQQQQEIPPLQSPRSYSRSNNYFPQFPEVAMCCARKIDATHWPDLFSHVGDPVALYQRCLAGGKIEIAASYLKILQNLESNEFSQRCALDMLEIVLDFDNMDLAGDLVRFMEPEDENLSPTIHSKLEQEKLQILSSYASKLLKSKLLRNFLLFSRKVNMEISHFLASEKRSTILRTAEELDMALNSIHVQFYINLPVDQIAPFSPAAVLSTFSPAPSPSSNGSVTSSTTAIPSPVSIVNNSSTLKNSGSINEREKMYSNSNNNNESTPTGIGMNSSSGTAVSELKLESDDNSSSITRDEMIELLKSRIQMAPSEHHHHHHYAGQQGLVSSTSTESINSLSNSTSTMPSSTTAIYSFKSHQFMVAPSFTNFDVNDPSFLQDSIDSSMDDLYFLLQELTNAGCNEWVLVIGTVLLNPALISKTLKKIPNIYENYCKMLSHQKPQGYSQLLKFIEDTVYPLLSKSQLTSKKYGVSGGGIISSNNNNNNSNNNSNSNSSNGVGEIGE</sequence>
<feature type="compositionally biased region" description="Polar residues" evidence="3">
    <location>
        <begin position="441"/>
        <end position="456"/>
    </location>
</feature>
<dbReference type="RefSeq" id="XP_020429517.1">
    <property type="nucleotide sequence ID" value="XM_020583330.1"/>
</dbReference>
<dbReference type="AlphaFoldDB" id="D3BN26"/>
<dbReference type="EMBL" id="ADBJ01000043">
    <property type="protein sequence ID" value="EFA77388.1"/>
    <property type="molecule type" value="Genomic_DNA"/>
</dbReference>
<dbReference type="InterPro" id="IPR009771">
    <property type="entry name" value="RIC1_C"/>
</dbReference>
<dbReference type="GO" id="GO:0006886">
    <property type="term" value="P:intracellular protein transport"/>
    <property type="evidence" value="ECO:0007669"/>
    <property type="project" value="InterPro"/>
</dbReference>
<evidence type="ECO:0000256" key="3">
    <source>
        <dbReference type="SAM" id="MobiDB-lite"/>
    </source>
</evidence>